<name>A0A0A9EF55_ARUDO</name>
<accession>A0A0A9EF55</accession>
<dbReference type="EMBL" id="GBRH01198481">
    <property type="protein sequence ID" value="JAD99414.1"/>
    <property type="molecule type" value="Transcribed_RNA"/>
</dbReference>
<protein>
    <submittedName>
        <fullName evidence="1">Uncharacterized protein</fullName>
    </submittedName>
</protein>
<sequence length="35" mass="4062">MIILHTNTGLRLRYPSSTAGLKLRCYLFMTDMTEN</sequence>
<evidence type="ECO:0000313" key="1">
    <source>
        <dbReference type="EMBL" id="JAD99414.1"/>
    </source>
</evidence>
<proteinExistence type="predicted"/>
<organism evidence="1">
    <name type="scientific">Arundo donax</name>
    <name type="common">Giant reed</name>
    <name type="synonym">Donax arundinaceus</name>
    <dbReference type="NCBI Taxonomy" id="35708"/>
    <lineage>
        <taxon>Eukaryota</taxon>
        <taxon>Viridiplantae</taxon>
        <taxon>Streptophyta</taxon>
        <taxon>Embryophyta</taxon>
        <taxon>Tracheophyta</taxon>
        <taxon>Spermatophyta</taxon>
        <taxon>Magnoliopsida</taxon>
        <taxon>Liliopsida</taxon>
        <taxon>Poales</taxon>
        <taxon>Poaceae</taxon>
        <taxon>PACMAD clade</taxon>
        <taxon>Arundinoideae</taxon>
        <taxon>Arundineae</taxon>
        <taxon>Arundo</taxon>
    </lineage>
</organism>
<reference evidence="1" key="1">
    <citation type="submission" date="2014-09" db="EMBL/GenBank/DDBJ databases">
        <authorList>
            <person name="Magalhaes I.L.F."/>
            <person name="Oliveira U."/>
            <person name="Santos F.R."/>
            <person name="Vidigal T.H.D.A."/>
            <person name="Brescovit A.D."/>
            <person name="Santos A.J."/>
        </authorList>
    </citation>
    <scope>NUCLEOTIDE SEQUENCE</scope>
    <source>
        <tissue evidence="1">Shoot tissue taken approximately 20 cm above the soil surface</tissue>
    </source>
</reference>
<dbReference type="AlphaFoldDB" id="A0A0A9EF55"/>
<reference evidence="1" key="2">
    <citation type="journal article" date="2015" name="Data Brief">
        <title>Shoot transcriptome of the giant reed, Arundo donax.</title>
        <authorList>
            <person name="Barrero R.A."/>
            <person name="Guerrero F.D."/>
            <person name="Moolhuijzen P."/>
            <person name="Goolsby J.A."/>
            <person name="Tidwell J."/>
            <person name="Bellgard S.E."/>
            <person name="Bellgard M.I."/>
        </authorList>
    </citation>
    <scope>NUCLEOTIDE SEQUENCE</scope>
    <source>
        <tissue evidence="1">Shoot tissue taken approximately 20 cm above the soil surface</tissue>
    </source>
</reference>